<dbReference type="EMBL" id="SWKU01000012">
    <property type="protein sequence ID" value="KAF3002067.1"/>
    <property type="molecule type" value="Genomic_DNA"/>
</dbReference>
<accession>A0A9P4TDZ4</accession>
<feature type="compositionally biased region" description="Basic and acidic residues" evidence="1">
    <location>
        <begin position="146"/>
        <end position="157"/>
    </location>
</feature>
<keyword evidence="3" id="KW-1185">Reference proteome</keyword>
<feature type="region of interest" description="Disordered" evidence="1">
    <location>
        <begin position="128"/>
        <end position="163"/>
    </location>
</feature>
<evidence type="ECO:0000313" key="3">
    <source>
        <dbReference type="Proteomes" id="UP000801428"/>
    </source>
</evidence>
<dbReference type="Proteomes" id="UP000801428">
    <property type="component" value="Unassembled WGS sequence"/>
</dbReference>
<sequence length="187" mass="20326">MAQQADKIVHRVQPTENPYHWESVTDDSIKVTSWVQASWCRTNEIVQRGTAGTLKRTTALRRSGKGRTLANANAVIKPMTNASGATTTGNTHRERSFAKPNVYRTFSFAGSGLAKETNVVAEEQEAEEVLAEKSAPPGSSGGQGVEEGRTQLHEEVSSRPQVARTFSEILGKSFVPTALRDEAQKNA</sequence>
<gene>
    <name evidence="2" type="ORF">E8E13_009349</name>
</gene>
<reference evidence="2" key="1">
    <citation type="submission" date="2019-04" db="EMBL/GenBank/DDBJ databases">
        <title>Sequencing of skin fungus with MAO and IRED activity.</title>
        <authorList>
            <person name="Marsaioli A.J."/>
            <person name="Bonatto J.M.C."/>
            <person name="Reis Junior O."/>
        </authorList>
    </citation>
    <scope>NUCLEOTIDE SEQUENCE</scope>
    <source>
        <strain evidence="2">30M1</strain>
    </source>
</reference>
<comment type="caution">
    <text evidence="2">The sequence shown here is derived from an EMBL/GenBank/DDBJ whole genome shotgun (WGS) entry which is preliminary data.</text>
</comment>
<proteinExistence type="predicted"/>
<name>A0A9P4TDZ4_CURKU</name>
<evidence type="ECO:0000313" key="2">
    <source>
        <dbReference type="EMBL" id="KAF3002067.1"/>
    </source>
</evidence>
<protein>
    <submittedName>
        <fullName evidence="2">Uncharacterized protein</fullName>
    </submittedName>
</protein>
<organism evidence="2 3">
    <name type="scientific">Curvularia kusanoi</name>
    <name type="common">Cochliobolus kusanoi</name>
    <dbReference type="NCBI Taxonomy" id="90978"/>
    <lineage>
        <taxon>Eukaryota</taxon>
        <taxon>Fungi</taxon>
        <taxon>Dikarya</taxon>
        <taxon>Ascomycota</taxon>
        <taxon>Pezizomycotina</taxon>
        <taxon>Dothideomycetes</taxon>
        <taxon>Pleosporomycetidae</taxon>
        <taxon>Pleosporales</taxon>
        <taxon>Pleosporineae</taxon>
        <taxon>Pleosporaceae</taxon>
        <taxon>Curvularia</taxon>
    </lineage>
</organism>
<evidence type="ECO:0000256" key="1">
    <source>
        <dbReference type="SAM" id="MobiDB-lite"/>
    </source>
</evidence>
<dbReference type="AlphaFoldDB" id="A0A9P4TDZ4"/>